<comment type="caution">
    <text evidence="2">The sequence shown here is derived from an EMBL/GenBank/DDBJ whole genome shotgun (WGS) entry which is preliminary data.</text>
</comment>
<sequence>MQLKAIRFGVGIALATLLGGAAVVGAGAAVAEPAPAPAAVTPQAKPIGPPMPSLCEGHPLLAAWCLIASGS</sequence>
<dbReference type="EMBL" id="JBHSBA010000005">
    <property type="protein sequence ID" value="MFC4125647.1"/>
    <property type="molecule type" value="Genomic_DNA"/>
</dbReference>
<organism evidence="2 3">
    <name type="scientific">Nocardia rhizosphaerae</name>
    <dbReference type="NCBI Taxonomy" id="1691571"/>
    <lineage>
        <taxon>Bacteria</taxon>
        <taxon>Bacillati</taxon>
        <taxon>Actinomycetota</taxon>
        <taxon>Actinomycetes</taxon>
        <taxon>Mycobacteriales</taxon>
        <taxon>Nocardiaceae</taxon>
        <taxon>Nocardia</taxon>
    </lineage>
</organism>
<evidence type="ECO:0000313" key="2">
    <source>
        <dbReference type="EMBL" id="MFC4125647.1"/>
    </source>
</evidence>
<keyword evidence="3" id="KW-1185">Reference proteome</keyword>
<evidence type="ECO:0000313" key="3">
    <source>
        <dbReference type="Proteomes" id="UP001595767"/>
    </source>
</evidence>
<protein>
    <submittedName>
        <fullName evidence="2">Uncharacterized protein</fullName>
    </submittedName>
</protein>
<evidence type="ECO:0000256" key="1">
    <source>
        <dbReference type="SAM" id="SignalP"/>
    </source>
</evidence>
<dbReference type="RefSeq" id="WP_378550053.1">
    <property type="nucleotide sequence ID" value="NZ_JBHSBA010000005.1"/>
</dbReference>
<proteinExistence type="predicted"/>
<gene>
    <name evidence="2" type="ORF">ACFOW8_11965</name>
</gene>
<name>A0ABV8L476_9NOCA</name>
<accession>A0ABV8L476</accession>
<keyword evidence="1" id="KW-0732">Signal</keyword>
<reference evidence="3" key="1">
    <citation type="journal article" date="2019" name="Int. J. Syst. Evol. Microbiol.">
        <title>The Global Catalogue of Microorganisms (GCM) 10K type strain sequencing project: providing services to taxonomists for standard genome sequencing and annotation.</title>
        <authorList>
            <consortium name="The Broad Institute Genomics Platform"/>
            <consortium name="The Broad Institute Genome Sequencing Center for Infectious Disease"/>
            <person name="Wu L."/>
            <person name="Ma J."/>
        </authorList>
    </citation>
    <scope>NUCLEOTIDE SEQUENCE [LARGE SCALE GENOMIC DNA]</scope>
    <source>
        <strain evidence="3">CGMCC 4.7204</strain>
    </source>
</reference>
<feature type="chain" id="PRO_5045377242" evidence="1">
    <location>
        <begin position="29"/>
        <end position="71"/>
    </location>
</feature>
<dbReference type="Proteomes" id="UP001595767">
    <property type="component" value="Unassembled WGS sequence"/>
</dbReference>
<feature type="signal peptide" evidence="1">
    <location>
        <begin position="1"/>
        <end position="28"/>
    </location>
</feature>